<dbReference type="KEGG" id="nmo:Nmlp_1186"/>
<dbReference type="RefSeq" id="WP_015408245.1">
    <property type="nucleotide sequence ID" value="NC_020388.1"/>
</dbReference>
<dbReference type="Proteomes" id="UP000011867">
    <property type="component" value="Chromosome"/>
</dbReference>
<proteinExistence type="predicted"/>
<dbReference type="GeneID" id="14650577"/>
<sequence>MDRTYRCLTCLEHTLSRGFDTSHLSVTCPVCGSFERFVNESVFEQFRAFEESPPESLEWSTLERGERLMISEAVARRGRSIEAFSIER</sequence>
<evidence type="ECO:0000313" key="2">
    <source>
        <dbReference type="Proteomes" id="UP000011867"/>
    </source>
</evidence>
<dbReference type="eggNOG" id="arCOG12167">
    <property type="taxonomic scope" value="Archaea"/>
</dbReference>
<dbReference type="OrthoDB" id="238199at2157"/>
<evidence type="ECO:0000313" key="1">
    <source>
        <dbReference type="EMBL" id="CCQ35396.1"/>
    </source>
</evidence>
<name>M1XNA5_NATM8</name>
<organism evidence="1 2">
    <name type="scientific">Natronomonas moolapensis (strain DSM 18674 / CECT 7526 / JCM 14361 / 8.8.11)</name>
    <dbReference type="NCBI Taxonomy" id="268739"/>
    <lineage>
        <taxon>Archaea</taxon>
        <taxon>Methanobacteriati</taxon>
        <taxon>Methanobacteriota</taxon>
        <taxon>Stenosarchaea group</taxon>
        <taxon>Halobacteria</taxon>
        <taxon>Halobacteriales</taxon>
        <taxon>Natronomonadaceae</taxon>
        <taxon>Natronomonas</taxon>
    </lineage>
</organism>
<keyword evidence="2" id="KW-1185">Reference proteome</keyword>
<accession>M1XNA5</accession>
<dbReference type="EMBL" id="HF582854">
    <property type="protein sequence ID" value="CCQ35396.1"/>
    <property type="molecule type" value="Genomic_DNA"/>
</dbReference>
<dbReference type="HOGENOM" id="CLU_175247_0_0_2"/>
<protein>
    <submittedName>
        <fullName evidence="1">Small CPxCG-related zinc finger protein</fullName>
    </submittedName>
</protein>
<dbReference type="STRING" id="268739.Nmlp_1186"/>
<reference evidence="1 2" key="1">
    <citation type="journal article" date="2013" name="Genome Announc.">
        <title>Genome of the haloarchaeon Natronomonas moolapensis, a neutrophilic member of a previously haloalkaliphilic genus.</title>
        <authorList>
            <person name="Dyall-Smith M.L."/>
            <person name="Pfeiffer F."/>
            <person name="Oberwinkler T."/>
            <person name="Klee K."/>
            <person name="Rampp M."/>
            <person name="Palm P."/>
            <person name="Gross K."/>
            <person name="Schuster S.C."/>
            <person name="Oesterhelt D."/>
        </authorList>
    </citation>
    <scope>NUCLEOTIDE SEQUENCE [LARGE SCALE GENOMIC DNA]</scope>
    <source>
        <strain evidence="2">DSM 18674 / JCM 14361 / 8.8.11</strain>
    </source>
</reference>
<dbReference type="AlphaFoldDB" id="M1XNA5"/>
<gene>
    <name evidence="1" type="ordered locus">Nmlp_1186</name>
</gene>